<feature type="domain" description="SPOR" evidence="2">
    <location>
        <begin position="357"/>
        <end position="440"/>
    </location>
</feature>
<evidence type="ECO:0000313" key="3">
    <source>
        <dbReference type="EMBL" id="PKB19440.1"/>
    </source>
</evidence>
<gene>
    <name evidence="3" type="ORF">B0I00_1674</name>
</gene>
<dbReference type="EMBL" id="PHUF01000003">
    <property type="protein sequence ID" value="PKB19440.1"/>
    <property type="molecule type" value="Genomic_DNA"/>
</dbReference>
<dbReference type="AlphaFoldDB" id="A0A2N0HKF9"/>
<reference evidence="3 4" key="1">
    <citation type="submission" date="2017-11" db="EMBL/GenBank/DDBJ databases">
        <title>Genomic Encyclopedia of Type Strains, Phase III (KMG-III): the genomes of soil and plant-associated and newly described type strains.</title>
        <authorList>
            <person name="Whitman W."/>
        </authorList>
    </citation>
    <scope>NUCLEOTIDE SEQUENCE [LARGE SCALE GENOMIC DNA]</scope>
    <source>
        <strain evidence="3 4">CGMCC 1.12274</strain>
    </source>
</reference>
<dbReference type="InterPro" id="IPR007730">
    <property type="entry name" value="SPOR-like_dom"/>
</dbReference>
<evidence type="ECO:0000256" key="1">
    <source>
        <dbReference type="PROSITE-ProRule" id="PRU00339"/>
    </source>
</evidence>
<dbReference type="Pfam" id="PF05036">
    <property type="entry name" value="SPOR"/>
    <property type="match status" value="1"/>
</dbReference>
<dbReference type="OrthoDB" id="7388953at2"/>
<feature type="repeat" description="TPR" evidence="1">
    <location>
        <begin position="77"/>
        <end position="110"/>
    </location>
</feature>
<comment type="caution">
    <text evidence="3">The sequence shown here is derived from an EMBL/GenBank/DDBJ whole genome shotgun (WGS) entry which is preliminary data.</text>
</comment>
<organism evidence="3 4">
    <name type="scientific">Novosphingobium kunmingense</name>
    <dbReference type="NCBI Taxonomy" id="1211806"/>
    <lineage>
        <taxon>Bacteria</taxon>
        <taxon>Pseudomonadati</taxon>
        <taxon>Pseudomonadota</taxon>
        <taxon>Alphaproteobacteria</taxon>
        <taxon>Sphingomonadales</taxon>
        <taxon>Sphingomonadaceae</taxon>
        <taxon>Novosphingobium</taxon>
    </lineage>
</organism>
<dbReference type="PROSITE" id="PS51724">
    <property type="entry name" value="SPOR"/>
    <property type="match status" value="1"/>
</dbReference>
<dbReference type="GO" id="GO:0042834">
    <property type="term" value="F:peptidoglycan binding"/>
    <property type="evidence" value="ECO:0007669"/>
    <property type="project" value="InterPro"/>
</dbReference>
<dbReference type="Proteomes" id="UP000232587">
    <property type="component" value="Unassembled WGS sequence"/>
</dbReference>
<dbReference type="PROSITE" id="PS50005">
    <property type="entry name" value="TPR"/>
    <property type="match status" value="1"/>
</dbReference>
<proteinExistence type="predicted"/>
<dbReference type="InterPro" id="IPR036680">
    <property type="entry name" value="SPOR-like_sf"/>
</dbReference>
<accession>A0A2N0HKF9</accession>
<dbReference type="Gene3D" id="3.30.70.1070">
    <property type="entry name" value="Sporulation related repeat"/>
    <property type="match status" value="1"/>
</dbReference>
<dbReference type="RefSeq" id="WP_100866909.1">
    <property type="nucleotide sequence ID" value="NZ_PHUF01000003.1"/>
</dbReference>
<dbReference type="SUPFAM" id="SSF48452">
    <property type="entry name" value="TPR-like"/>
    <property type="match status" value="1"/>
</dbReference>
<dbReference type="InterPro" id="IPR011990">
    <property type="entry name" value="TPR-like_helical_dom_sf"/>
</dbReference>
<protein>
    <submittedName>
        <fullName evidence="3">Sporulation related protein</fullName>
    </submittedName>
</protein>
<dbReference type="InterPro" id="IPR019734">
    <property type="entry name" value="TPR_rpt"/>
</dbReference>
<name>A0A2N0HKF9_9SPHN</name>
<evidence type="ECO:0000259" key="2">
    <source>
        <dbReference type="PROSITE" id="PS51724"/>
    </source>
</evidence>
<sequence>MTINRISRKAKVLGLPLGVAGIAAAALLAGGTMSTTAVARSSPDQTLAEASKLLAKGKTEKAIELAETAVAANPREPSYRALLGQAYFKAGRFDSAITTFNDAMKLGDNSARTALALALADVAAGRNRDAIAILDDWRDAIPGSDLGLAMALAGEPGRGVAILADELRAGDATAKLRQNLAYAYALDGRWREARLMAAQDIPADQLDKRLSAWAANAQPEAAKARVAALIRAPLRDDPGQPRMLALGDSPAGEQLAAETAATQTLATTSELPAVAAAPAAAPASTATLAQYTPVSTPDETAMVAPAETPAAQAPTFASAFAAQPVAAQAAPRTARPARVATVKTLHKQGLRPRGGVVARGGSHAVQLGSFSSQQGARRAWGIFAAKNPELRKYRMQITQATVHGKQYWRVAAAGFDKGSASGLCSTVKTRGGACFAYATNRFAPGGKAVAAPALAQARKPVQQIRVAAAASVRGAAGRANLR</sequence>
<dbReference type="Pfam" id="PF12895">
    <property type="entry name" value="ANAPC3"/>
    <property type="match status" value="1"/>
</dbReference>
<keyword evidence="1" id="KW-0802">TPR repeat</keyword>
<keyword evidence="4" id="KW-1185">Reference proteome</keyword>
<dbReference type="Gene3D" id="1.25.40.10">
    <property type="entry name" value="Tetratricopeptide repeat domain"/>
    <property type="match status" value="1"/>
</dbReference>
<dbReference type="SMART" id="SM00028">
    <property type="entry name" value="TPR"/>
    <property type="match status" value="3"/>
</dbReference>
<evidence type="ECO:0000313" key="4">
    <source>
        <dbReference type="Proteomes" id="UP000232587"/>
    </source>
</evidence>